<dbReference type="AlphaFoldDB" id="A0A2W1HA49"/>
<protein>
    <submittedName>
        <fullName evidence="2">Uncharacterized protein</fullName>
    </submittedName>
</protein>
<comment type="caution">
    <text evidence="2">The sequence shown here is derived from an EMBL/GenBank/DDBJ whole genome shotgun (WGS) entry which is preliminary data.</text>
</comment>
<evidence type="ECO:0000256" key="1">
    <source>
        <dbReference type="SAM" id="MobiDB-lite"/>
    </source>
</evidence>
<dbReference type="EMBL" id="NRDI02000011">
    <property type="protein sequence ID" value="KAI1512445.1"/>
    <property type="molecule type" value="Genomic_DNA"/>
</dbReference>
<name>A0A2W1HA49_9PLEO</name>
<reference evidence="3" key="1">
    <citation type="journal article" date="2022" name="Microb. Genom.">
        <title>A global pangenome for the wheat fungal pathogen Pyrenophora tritici-repentis and prediction of effector protein structural homology.</title>
        <authorList>
            <person name="Moolhuijzen P.M."/>
            <person name="See P.T."/>
            <person name="Shi G."/>
            <person name="Powell H.R."/>
            <person name="Cockram J."/>
            <person name="Jorgensen L.N."/>
            <person name="Benslimane H."/>
            <person name="Strelkov S.E."/>
            <person name="Turner J."/>
            <person name="Liu Z."/>
            <person name="Moffat C.S."/>
        </authorList>
    </citation>
    <scope>NUCLEOTIDE SEQUENCE [LARGE SCALE GENOMIC DNA]</scope>
</reference>
<keyword evidence="3" id="KW-1185">Reference proteome</keyword>
<evidence type="ECO:0000313" key="2">
    <source>
        <dbReference type="EMBL" id="KAI1512445.1"/>
    </source>
</evidence>
<accession>A0A2W1HA49</accession>
<proteinExistence type="predicted"/>
<evidence type="ECO:0000313" key="3">
    <source>
        <dbReference type="Proteomes" id="UP000249757"/>
    </source>
</evidence>
<dbReference type="OMA" id="IEICMER"/>
<feature type="compositionally biased region" description="Acidic residues" evidence="1">
    <location>
        <begin position="152"/>
        <end position="162"/>
    </location>
</feature>
<organism evidence="2 3">
    <name type="scientific">Pyrenophora tritici-repentis</name>
    <dbReference type="NCBI Taxonomy" id="45151"/>
    <lineage>
        <taxon>Eukaryota</taxon>
        <taxon>Fungi</taxon>
        <taxon>Dikarya</taxon>
        <taxon>Ascomycota</taxon>
        <taxon>Pezizomycotina</taxon>
        <taxon>Dothideomycetes</taxon>
        <taxon>Pleosporomycetidae</taxon>
        <taxon>Pleosporales</taxon>
        <taxon>Pleosporineae</taxon>
        <taxon>Pleosporaceae</taxon>
        <taxon>Pyrenophora</taxon>
    </lineage>
</organism>
<feature type="region of interest" description="Disordered" evidence="1">
    <location>
        <begin position="131"/>
        <end position="171"/>
    </location>
</feature>
<dbReference type="Proteomes" id="UP000249757">
    <property type="component" value="Unassembled WGS sequence"/>
</dbReference>
<sequence>MSPPAAQLLEVQLFESLKPQIVALATALYGSSSTSSSTFYDVVPYITSSPETTNTPFTLQTTYGVALVLYTGPATAPYTSFHLISHVSHVPNIVTGARQLLTDLQRGMGSVIEICMERGNWTVTHERVPDVAGPGVCGDGEDSKDENKDESKDEVEGEEGEYEREQYYKEDVDEELGEDWCRMRWSPSLEPITEET</sequence>
<dbReference type="OrthoDB" id="3792077at2759"/>
<gene>
    <name evidence="2" type="ORF">Ptr86124_008411</name>
</gene>